<dbReference type="InParanoid" id="A0A2H3EA55"/>
<feature type="non-terminal residue" evidence="1">
    <location>
        <position position="138"/>
    </location>
</feature>
<accession>A0A2H3EA55</accession>
<evidence type="ECO:0000313" key="1">
    <source>
        <dbReference type="EMBL" id="PBK97463.1"/>
    </source>
</evidence>
<dbReference type="EMBL" id="KZ293649">
    <property type="protein sequence ID" value="PBK97463.1"/>
    <property type="molecule type" value="Genomic_DNA"/>
</dbReference>
<sequence>MTSMNAQWIDSRPQLRQEIKTIKDEALEQERLQRQEHFEYLDIQLISAQSDNVSLLYELAMLRETMSAETSLGACMRIFIDAISIPCRCHQFHLRTTPRRPAVFRPSVCSLSNHQRRPRWTMAQLRLLPQKGHLIRRT</sequence>
<dbReference type="Proteomes" id="UP000217790">
    <property type="component" value="Unassembled WGS sequence"/>
</dbReference>
<gene>
    <name evidence="1" type="ORF">ARMGADRAFT_1009473</name>
</gene>
<organism evidence="1 2">
    <name type="scientific">Armillaria gallica</name>
    <name type="common">Bulbous honey fungus</name>
    <name type="synonym">Armillaria bulbosa</name>
    <dbReference type="NCBI Taxonomy" id="47427"/>
    <lineage>
        <taxon>Eukaryota</taxon>
        <taxon>Fungi</taxon>
        <taxon>Dikarya</taxon>
        <taxon>Basidiomycota</taxon>
        <taxon>Agaricomycotina</taxon>
        <taxon>Agaricomycetes</taxon>
        <taxon>Agaricomycetidae</taxon>
        <taxon>Agaricales</taxon>
        <taxon>Marasmiineae</taxon>
        <taxon>Physalacriaceae</taxon>
        <taxon>Armillaria</taxon>
    </lineage>
</organism>
<dbReference type="AlphaFoldDB" id="A0A2H3EA55"/>
<name>A0A2H3EA55_ARMGA</name>
<proteinExistence type="predicted"/>
<reference evidence="2" key="1">
    <citation type="journal article" date="2017" name="Nat. Ecol. Evol.">
        <title>Genome expansion and lineage-specific genetic innovations in the forest pathogenic fungi Armillaria.</title>
        <authorList>
            <person name="Sipos G."/>
            <person name="Prasanna A.N."/>
            <person name="Walter M.C."/>
            <person name="O'Connor E."/>
            <person name="Balint B."/>
            <person name="Krizsan K."/>
            <person name="Kiss B."/>
            <person name="Hess J."/>
            <person name="Varga T."/>
            <person name="Slot J."/>
            <person name="Riley R."/>
            <person name="Boka B."/>
            <person name="Rigling D."/>
            <person name="Barry K."/>
            <person name="Lee J."/>
            <person name="Mihaltcheva S."/>
            <person name="LaButti K."/>
            <person name="Lipzen A."/>
            <person name="Waldron R."/>
            <person name="Moloney N.M."/>
            <person name="Sperisen C."/>
            <person name="Kredics L."/>
            <person name="Vagvoelgyi C."/>
            <person name="Patrignani A."/>
            <person name="Fitzpatrick D."/>
            <person name="Nagy I."/>
            <person name="Doyle S."/>
            <person name="Anderson J.B."/>
            <person name="Grigoriev I.V."/>
            <person name="Gueldener U."/>
            <person name="Muensterkoetter M."/>
            <person name="Nagy L.G."/>
        </authorList>
    </citation>
    <scope>NUCLEOTIDE SEQUENCE [LARGE SCALE GENOMIC DNA]</scope>
    <source>
        <strain evidence="2">Ar21-2</strain>
    </source>
</reference>
<protein>
    <submittedName>
        <fullName evidence="1">Uncharacterized protein</fullName>
    </submittedName>
</protein>
<keyword evidence="2" id="KW-1185">Reference proteome</keyword>
<evidence type="ECO:0000313" key="2">
    <source>
        <dbReference type="Proteomes" id="UP000217790"/>
    </source>
</evidence>